<evidence type="ECO:0000256" key="5">
    <source>
        <dbReference type="ARBA" id="ARBA00023043"/>
    </source>
</evidence>
<feature type="compositionally biased region" description="Polar residues" evidence="8">
    <location>
        <begin position="825"/>
        <end position="846"/>
    </location>
</feature>
<dbReference type="PANTHER" id="PTHR12349:SF4">
    <property type="entry name" value="ANKYRIN REPEAT AND LEM DOMAIN-CONTAINING PROTEIN 2"/>
    <property type="match status" value="1"/>
</dbReference>
<dbReference type="SMART" id="SM00248">
    <property type="entry name" value="ANK"/>
    <property type="match status" value="2"/>
</dbReference>
<dbReference type="Pfam" id="PF24567">
    <property type="entry name" value="ANKLE2_3rd"/>
    <property type="match status" value="1"/>
</dbReference>
<feature type="region of interest" description="Disordered" evidence="8">
    <location>
        <begin position="816"/>
        <end position="872"/>
    </location>
</feature>
<dbReference type="Proteomes" id="UP000410492">
    <property type="component" value="Unassembled WGS sequence"/>
</dbReference>
<sequence length="872" mass="99347">MAYFAAKFNLCSFRLSDMQSPTNPSVISNNINHSNTIYYGVYIPIDAKEYSVFSVFQDKDEALKLAKRNKKARFKAFQFFHEAAEFAMNGSECPNNNPTIAGLFTSKVSETTQTIGEKSSPFKGPKPQELVELRKAIEAGNYKFVKDTIWQNPRYLVSNGDTPSILQEGPRYNALHVAAKSKNAEIAELILSTISNTEFIKLLYGDDNQQNAEDRTAVLLDLYLNTPNKGLNETPLHFAAKHGAPDVVELLVSYPQCDKNTRNKFHKTAAEIICERAEGNNIQAVKKKIQLLLQDSYYVPVLRAEDNSLPPTVGEPFSPITPPVLNKDPLSPRLEIHAYAGPMDKKEAQEFRRVWKTPPRNLSFNSPNKKPNEAISVTSLRYKDPDKGLERIGKRLAKDYDVSWKEYWTFLGSFVDITSEEGLLLLEKYLSNRFSTLHDSLHSEMSNKDLDMSKGDILSPISSLCLAFTASCNLNESCDQKLDTESLTYIDKACQVFANRISNDILHILCNEDNIMQVLEVEIKQLEYLITSYMEDNRFSSVNFQKIHSRLGSLVGQKLYNNIKEEARMFLCSKIENVLDVVTKSVDCFSSDDEGHHFKEHSENRKPTIYKKQLICLIHYVLSVLSQNLETKPNAKPEDCCKEWEEAEACLCIYHTRKSKKNSLSRSGSFKNSTRTFFKNDVDGRAVKRLHYDESDCDQNIIKNGLNLSLNRLKDPDISSDEDGMNSDGEDKFYTPPSSPSFLEDSSDSEDEFNDTQLPKYDYFIESDFPTKLDRDVFNAICYADVTIDKEKYPNTYKWYHCISLYTKEERERWPNLKDPKMTHSPDTSLNSSHCTDSPKSSTASRNWLRITGANSPKTARRSSPSRLDLMN</sequence>
<organism evidence="10 11">
    <name type="scientific">Callosobruchus maculatus</name>
    <name type="common">Southern cowpea weevil</name>
    <name type="synonym">Pulse bruchid</name>
    <dbReference type="NCBI Taxonomy" id="64391"/>
    <lineage>
        <taxon>Eukaryota</taxon>
        <taxon>Metazoa</taxon>
        <taxon>Ecdysozoa</taxon>
        <taxon>Arthropoda</taxon>
        <taxon>Hexapoda</taxon>
        <taxon>Insecta</taxon>
        <taxon>Pterygota</taxon>
        <taxon>Neoptera</taxon>
        <taxon>Endopterygota</taxon>
        <taxon>Coleoptera</taxon>
        <taxon>Polyphaga</taxon>
        <taxon>Cucujiformia</taxon>
        <taxon>Chrysomeloidea</taxon>
        <taxon>Chrysomelidae</taxon>
        <taxon>Bruchinae</taxon>
        <taxon>Bruchini</taxon>
        <taxon>Callosobruchus</taxon>
    </lineage>
</organism>
<comment type="similarity">
    <text evidence="2">Belongs to the ANKLE2 family.</text>
</comment>
<evidence type="ECO:0000256" key="6">
    <source>
        <dbReference type="ARBA" id="ARBA00023306"/>
    </source>
</evidence>
<dbReference type="GO" id="GO:0007399">
    <property type="term" value="P:nervous system development"/>
    <property type="evidence" value="ECO:0007669"/>
    <property type="project" value="UniProtKB-ARBA"/>
</dbReference>
<accession>A0A653BQJ5</accession>
<keyword evidence="3" id="KW-0132">Cell division</keyword>
<dbReference type="Gene3D" id="1.25.40.20">
    <property type="entry name" value="Ankyrin repeat-containing domain"/>
    <property type="match status" value="1"/>
</dbReference>
<dbReference type="InterPro" id="IPR056237">
    <property type="entry name" value="ANKLE2_3rd"/>
</dbReference>
<evidence type="ECO:0000313" key="10">
    <source>
        <dbReference type="EMBL" id="VEN37877.1"/>
    </source>
</evidence>
<dbReference type="PROSITE" id="PS50297">
    <property type="entry name" value="ANK_REP_REGION"/>
    <property type="match status" value="1"/>
</dbReference>
<gene>
    <name evidence="10" type="ORF">CALMAC_LOCUS2964</name>
</gene>
<comment type="subcellular location">
    <subcellularLocation>
        <location evidence="1">Endoplasmic reticulum</location>
    </subcellularLocation>
</comment>
<evidence type="ECO:0000256" key="1">
    <source>
        <dbReference type="ARBA" id="ARBA00004240"/>
    </source>
</evidence>
<dbReference type="AlphaFoldDB" id="A0A653BQJ5"/>
<feature type="compositionally biased region" description="Acidic residues" evidence="8">
    <location>
        <begin position="745"/>
        <end position="754"/>
    </location>
</feature>
<evidence type="ECO:0000259" key="9">
    <source>
        <dbReference type="Pfam" id="PF24567"/>
    </source>
</evidence>
<proteinExistence type="inferred from homology"/>
<evidence type="ECO:0000313" key="11">
    <source>
        <dbReference type="Proteomes" id="UP000410492"/>
    </source>
</evidence>
<keyword evidence="5 7" id="KW-0040">ANK repeat</keyword>
<dbReference type="InterPro" id="IPR002110">
    <property type="entry name" value="Ankyrin_rpt"/>
</dbReference>
<evidence type="ECO:0000256" key="3">
    <source>
        <dbReference type="ARBA" id="ARBA00022618"/>
    </source>
</evidence>
<reference evidence="10 11" key="1">
    <citation type="submission" date="2019-01" db="EMBL/GenBank/DDBJ databases">
        <authorList>
            <person name="Sayadi A."/>
        </authorList>
    </citation>
    <scope>NUCLEOTIDE SEQUENCE [LARGE SCALE GENOMIC DNA]</scope>
</reference>
<evidence type="ECO:0000256" key="2">
    <source>
        <dbReference type="ARBA" id="ARBA00007597"/>
    </source>
</evidence>
<dbReference type="PROSITE" id="PS50088">
    <property type="entry name" value="ANK_REPEAT"/>
    <property type="match status" value="1"/>
</dbReference>
<feature type="repeat" description="ANK" evidence="7">
    <location>
        <begin position="231"/>
        <end position="253"/>
    </location>
</feature>
<dbReference type="EMBL" id="CAACVG010003852">
    <property type="protein sequence ID" value="VEN37877.1"/>
    <property type="molecule type" value="Genomic_DNA"/>
</dbReference>
<feature type="domain" description="ANKLE2 third alpha/beta" evidence="9">
    <location>
        <begin position="297"/>
        <end position="407"/>
    </location>
</feature>
<evidence type="ECO:0000256" key="4">
    <source>
        <dbReference type="ARBA" id="ARBA00022824"/>
    </source>
</evidence>
<keyword evidence="11" id="KW-1185">Reference proteome</keyword>
<dbReference type="GO" id="GO:0051721">
    <property type="term" value="F:protein phosphatase 2A binding"/>
    <property type="evidence" value="ECO:0007669"/>
    <property type="project" value="TreeGrafter"/>
</dbReference>
<feature type="region of interest" description="Disordered" evidence="8">
    <location>
        <begin position="714"/>
        <end position="755"/>
    </location>
</feature>
<dbReference type="OrthoDB" id="7446186at2759"/>
<keyword evidence="6" id="KW-0131">Cell cycle</keyword>
<dbReference type="FunFam" id="1.25.40.20:FF:000072">
    <property type="entry name" value="Ankyrin repeat and LEM domain containing 2"/>
    <property type="match status" value="1"/>
</dbReference>
<evidence type="ECO:0000256" key="8">
    <source>
        <dbReference type="SAM" id="MobiDB-lite"/>
    </source>
</evidence>
<keyword evidence="4" id="KW-0256">Endoplasmic reticulum</keyword>
<protein>
    <recommendedName>
        <fullName evidence="9">ANKLE2 third alpha/beta domain-containing protein</fullName>
    </recommendedName>
</protein>
<name>A0A653BQJ5_CALMS</name>
<feature type="compositionally biased region" description="Polar residues" evidence="8">
    <location>
        <begin position="853"/>
        <end position="866"/>
    </location>
</feature>
<dbReference type="GO" id="GO:0051301">
    <property type="term" value="P:cell division"/>
    <property type="evidence" value="ECO:0007669"/>
    <property type="project" value="UniProtKB-KW"/>
</dbReference>
<dbReference type="Pfam" id="PF12796">
    <property type="entry name" value="Ank_2"/>
    <property type="match status" value="1"/>
</dbReference>
<dbReference type="PANTHER" id="PTHR12349">
    <property type="entry name" value="ANKYRIN REPEAT AND LEM DOMAIN-CONTAINING PROTEIN 2"/>
    <property type="match status" value="1"/>
</dbReference>
<dbReference type="GO" id="GO:0031468">
    <property type="term" value="P:nuclear membrane reassembly"/>
    <property type="evidence" value="ECO:0007669"/>
    <property type="project" value="UniProtKB-ARBA"/>
</dbReference>
<evidence type="ECO:0000256" key="7">
    <source>
        <dbReference type="PROSITE-ProRule" id="PRU00023"/>
    </source>
</evidence>
<dbReference type="SUPFAM" id="SSF48403">
    <property type="entry name" value="Ankyrin repeat"/>
    <property type="match status" value="1"/>
</dbReference>
<dbReference type="GO" id="GO:0005783">
    <property type="term" value="C:endoplasmic reticulum"/>
    <property type="evidence" value="ECO:0007669"/>
    <property type="project" value="UniProtKB-SubCell"/>
</dbReference>
<dbReference type="InterPro" id="IPR036770">
    <property type="entry name" value="Ankyrin_rpt-contain_sf"/>
</dbReference>